<dbReference type="EMBL" id="JX100810">
    <property type="protein sequence ID" value="AFU88132.1"/>
    <property type="molecule type" value="Genomic_DNA"/>
</dbReference>
<protein>
    <submittedName>
        <fullName evidence="1">Uncharacterized protein</fullName>
    </submittedName>
</protein>
<evidence type="ECO:0000313" key="1">
    <source>
        <dbReference type="EMBL" id="AFU88132.1"/>
    </source>
</evidence>
<dbReference type="Proteomes" id="UP000000463">
    <property type="component" value="Segment"/>
</dbReference>
<dbReference type="KEGG" id="vg:13995190"/>
<reference evidence="1 2" key="1">
    <citation type="journal article" date="2012" name="BMC Genomics">
        <title>The Caulobacter crescentus phage phiCbK: genomics of a canonical phage.</title>
        <authorList>
            <person name="Gill J.J."/>
            <person name="Berry J.D."/>
            <person name="Russell W.K."/>
            <person name="Lessor L."/>
            <person name="Escobar Garcia D.A."/>
            <person name="Hernandez D."/>
            <person name="Kane A."/>
            <person name="Keene J."/>
            <person name="Maddox M."/>
            <person name="Martin R."/>
            <person name="Mohan S."/>
            <person name="Thorn A.M."/>
            <person name="Russell D.H."/>
            <person name="Young R."/>
        </authorList>
    </citation>
    <scope>NUCLEOTIDE SEQUENCE [LARGE SCALE GENOMIC DNA]</scope>
</reference>
<evidence type="ECO:0000313" key="2">
    <source>
        <dbReference type="Proteomes" id="UP000000463"/>
    </source>
</evidence>
<keyword evidence="2" id="KW-1185">Reference proteome</keyword>
<name>K4K6F7_9CAUD</name>
<organism evidence="1 2">
    <name type="scientific">Caulobacter phage CcrColossus</name>
    <dbReference type="NCBI Taxonomy" id="1211640"/>
    <lineage>
        <taxon>Viruses</taxon>
        <taxon>Duplodnaviria</taxon>
        <taxon>Heunggongvirae</taxon>
        <taxon>Uroviricota</taxon>
        <taxon>Caudoviricetes</taxon>
        <taxon>Jeanschmidtviridae</taxon>
        <taxon>Colossusvirus</taxon>
        <taxon>Colossusvirus colossus</taxon>
    </lineage>
</organism>
<accession>K4K6F7</accession>
<dbReference type="GeneID" id="13995190"/>
<gene>
    <name evidence="1" type="ORF">CcrColossus_gp262</name>
</gene>
<dbReference type="RefSeq" id="YP_006988496.1">
    <property type="nucleotide sequence ID" value="NC_019406.1"/>
</dbReference>
<sequence>MSRYDYLTINKRDADCYDVTDGDRRVAALRSAFTEDEKGKRTMIPGTWRIRWEGPDFRHDAGLIVLEALRFNTAHEAFAFFCGQCLK</sequence>
<proteinExistence type="predicted"/>